<keyword evidence="1" id="KW-1133">Transmembrane helix</keyword>
<dbReference type="NCBIfam" id="TIGR02831">
    <property type="entry name" value="spo_II_M"/>
    <property type="match status" value="1"/>
</dbReference>
<feature type="transmembrane region" description="Helical" evidence="1">
    <location>
        <begin position="139"/>
        <end position="159"/>
    </location>
</feature>
<feature type="transmembrane region" description="Helical" evidence="1">
    <location>
        <begin position="18"/>
        <end position="39"/>
    </location>
</feature>
<keyword evidence="1" id="KW-0812">Transmembrane</keyword>
<dbReference type="PIRSF" id="PIRSF038973">
    <property type="entry name" value="SpoIIM"/>
    <property type="match status" value="1"/>
</dbReference>
<dbReference type="InterPro" id="IPR002798">
    <property type="entry name" value="SpoIIM-like"/>
</dbReference>
<feature type="transmembrane region" description="Helical" evidence="1">
    <location>
        <begin position="108"/>
        <end position="133"/>
    </location>
</feature>
<keyword evidence="3" id="KW-1185">Reference proteome</keyword>
<dbReference type="RefSeq" id="WP_216437324.1">
    <property type="nucleotide sequence ID" value="NZ_JAHLQF010000001.1"/>
</dbReference>
<proteinExistence type="predicted"/>
<accession>A0ABS6ECJ6</accession>
<feature type="transmembrane region" description="Helical" evidence="1">
    <location>
        <begin position="171"/>
        <end position="195"/>
    </location>
</feature>
<dbReference type="Pfam" id="PF01944">
    <property type="entry name" value="SpoIIM"/>
    <property type="match status" value="1"/>
</dbReference>
<evidence type="ECO:0000313" key="3">
    <source>
        <dbReference type="Proteomes" id="UP000726170"/>
    </source>
</evidence>
<organism evidence="2 3">
    <name type="scientific">Clostridium mobile</name>
    <dbReference type="NCBI Taxonomy" id="2841512"/>
    <lineage>
        <taxon>Bacteria</taxon>
        <taxon>Bacillati</taxon>
        <taxon>Bacillota</taxon>
        <taxon>Clostridia</taxon>
        <taxon>Eubacteriales</taxon>
        <taxon>Clostridiaceae</taxon>
        <taxon>Clostridium</taxon>
    </lineage>
</organism>
<evidence type="ECO:0000313" key="2">
    <source>
        <dbReference type="EMBL" id="MBU5482912.1"/>
    </source>
</evidence>
<sequence length="209" mass="23879">MVTRKITDGINNHISKNYILYIISLACIFLGILSGMYSVKHMGDVYKSELTNYLSSFTDFLINKNVDYKRVLFQTISNNIPFMICIWFFGMTIIGVPLILLMNIVKGYTLGFTISFIVNSIGSKGIAVSLLGILPQNLFYLPCIVIASAISMEFSLHFLRERTNRRYRDTLASRIVSYSLCYIVVIFVMVIGFFFEAYVTPNILKFFIV</sequence>
<dbReference type="InterPro" id="IPR014196">
    <property type="entry name" value="SpoIIM"/>
</dbReference>
<feature type="transmembrane region" description="Helical" evidence="1">
    <location>
        <begin position="80"/>
        <end position="101"/>
    </location>
</feature>
<keyword evidence="1" id="KW-0472">Membrane</keyword>
<protein>
    <submittedName>
        <fullName evidence="2">Stage II sporulation protein M</fullName>
    </submittedName>
</protein>
<gene>
    <name evidence="2" type="primary">spoIIM</name>
    <name evidence="2" type="ORF">KQI86_01155</name>
</gene>
<name>A0ABS6ECJ6_9CLOT</name>
<dbReference type="PROSITE" id="PS51257">
    <property type="entry name" value="PROKAR_LIPOPROTEIN"/>
    <property type="match status" value="1"/>
</dbReference>
<reference evidence="2 3" key="1">
    <citation type="submission" date="2021-06" db="EMBL/GenBank/DDBJ databases">
        <authorList>
            <person name="Sun Q."/>
            <person name="Li D."/>
        </authorList>
    </citation>
    <scope>NUCLEOTIDE SEQUENCE [LARGE SCALE GENOMIC DNA]</scope>
    <source>
        <strain evidence="2 3">MSJ-11</strain>
    </source>
</reference>
<evidence type="ECO:0000256" key="1">
    <source>
        <dbReference type="SAM" id="Phobius"/>
    </source>
</evidence>
<comment type="caution">
    <text evidence="2">The sequence shown here is derived from an EMBL/GenBank/DDBJ whole genome shotgun (WGS) entry which is preliminary data.</text>
</comment>
<dbReference type="EMBL" id="JAHLQF010000001">
    <property type="protein sequence ID" value="MBU5482912.1"/>
    <property type="molecule type" value="Genomic_DNA"/>
</dbReference>
<dbReference type="Proteomes" id="UP000726170">
    <property type="component" value="Unassembled WGS sequence"/>
</dbReference>